<dbReference type="AlphaFoldDB" id="A0A5C6MC06"/>
<accession>A0A5C6MC06</accession>
<feature type="region of interest" description="Disordered" evidence="1">
    <location>
        <begin position="21"/>
        <end position="72"/>
    </location>
</feature>
<evidence type="ECO:0000256" key="2">
    <source>
        <dbReference type="SAM" id="SignalP"/>
    </source>
</evidence>
<feature type="compositionally biased region" description="Low complexity" evidence="1">
    <location>
        <begin position="22"/>
        <end position="40"/>
    </location>
</feature>
<dbReference type="RefSeq" id="WP_146302399.1">
    <property type="nucleotide sequence ID" value="NZ_JANXKU010000002.1"/>
</dbReference>
<feature type="chain" id="PRO_5038896210" description="Lipoprotein" evidence="2">
    <location>
        <begin position="19"/>
        <end position="225"/>
    </location>
</feature>
<protein>
    <recommendedName>
        <fullName evidence="5">Lipoprotein</fullName>
    </recommendedName>
</protein>
<dbReference type="Proteomes" id="UP000321659">
    <property type="component" value="Unassembled WGS sequence"/>
</dbReference>
<reference evidence="3 4" key="1">
    <citation type="submission" date="2019-04" db="EMBL/GenBank/DDBJ databases">
        <title>In vitro growth and metabolic characteristics of meat-borne Lactobacillus algidus strains.</title>
        <authorList>
            <person name="Sade E."/>
            <person name="Per J."/>
            <person name="Tytti H."/>
            <person name="Johanna B.K."/>
        </authorList>
    </citation>
    <scope>NUCLEOTIDE SEQUENCE [LARGE SCALE GENOMIC DNA]</scope>
    <source>
        <strain evidence="3 4">LTS37-1</strain>
    </source>
</reference>
<name>A0A5C6MC06_9LACO</name>
<feature type="signal peptide" evidence="2">
    <location>
        <begin position="1"/>
        <end position="18"/>
    </location>
</feature>
<feature type="compositionally biased region" description="Basic and acidic residues" evidence="1">
    <location>
        <begin position="41"/>
        <end position="72"/>
    </location>
</feature>
<evidence type="ECO:0000313" key="3">
    <source>
        <dbReference type="EMBL" id="TWW11592.1"/>
    </source>
</evidence>
<proteinExistence type="predicted"/>
<evidence type="ECO:0000313" key="4">
    <source>
        <dbReference type="Proteomes" id="UP000321659"/>
    </source>
</evidence>
<keyword evidence="2" id="KW-0732">Signal</keyword>
<gene>
    <name evidence="3" type="ORF">LABALGLTS371_03620</name>
</gene>
<evidence type="ECO:0000256" key="1">
    <source>
        <dbReference type="SAM" id="MobiDB-lite"/>
    </source>
</evidence>
<organism evidence="3 4">
    <name type="scientific">Dellaglioa algida</name>
    <dbReference type="NCBI Taxonomy" id="105612"/>
    <lineage>
        <taxon>Bacteria</taxon>
        <taxon>Bacillati</taxon>
        <taxon>Bacillota</taxon>
        <taxon>Bacilli</taxon>
        <taxon>Lactobacillales</taxon>
        <taxon>Lactobacillaceae</taxon>
        <taxon>Dellaglioa</taxon>
    </lineage>
</organism>
<dbReference type="EMBL" id="SRRQ01000002">
    <property type="protein sequence ID" value="TWW11592.1"/>
    <property type="molecule type" value="Genomic_DNA"/>
</dbReference>
<dbReference type="PROSITE" id="PS51257">
    <property type="entry name" value="PROKAR_LIPOPROTEIN"/>
    <property type="match status" value="1"/>
</dbReference>
<evidence type="ECO:0008006" key="5">
    <source>
        <dbReference type="Google" id="ProtNLM"/>
    </source>
</evidence>
<sequence length="225" mass="24125">MKKALVVLGTTIVLLSLAACGKSESTSKDSSSSEAKSSSMLKEKENSSKKESTKRESSKKESMKKVSGEKAKAISESKAESITAAKASSITAESSDKAANEMTAVRNELAKGFVLSPKLFNGIDVDKAMEKSGAPQNIVSDYTKVGYVKNDSTIRMEQMRSAFDVKYTITKTYVVIDGSTIPYTTQGTGVTFGSWTEPHGKDVITMNLRTESGAKSIVDSVMTQN</sequence>
<comment type="caution">
    <text evidence="3">The sequence shown here is derived from an EMBL/GenBank/DDBJ whole genome shotgun (WGS) entry which is preliminary data.</text>
</comment>